<keyword evidence="4 8" id="KW-0812">Transmembrane</keyword>
<feature type="transmembrane region" description="Helical" evidence="8">
    <location>
        <begin position="544"/>
        <end position="562"/>
    </location>
</feature>
<feature type="transmembrane region" description="Helical" evidence="8">
    <location>
        <begin position="666"/>
        <end position="684"/>
    </location>
</feature>
<evidence type="ECO:0000313" key="13">
    <source>
        <dbReference type="Proteomes" id="UP000801492"/>
    </source>
</evidence>
<reference evidence="12" key="1">
    <citation type="submission" date="2019-08" db="EMBL/GenBank/DDBJ databases">
        <title>The genome of the North American firefly Photinus pyralis.</title>
        <authorList>
            <consortium name="Photinus pyralis genome working group"/>
            <person name="Fallon T.R."/>
            <person name="Sander Lower S.E."/>
            <person name="Weng J.-K."/>
        </authorList>
    </citation>
    <scope>NUCLEOTIDE SEQUENCE</scope>
    <source>
        <strain evidence="12">TRF0915ILg1</strain>
        <tissue evidence="12">Whole body</tissue>
    </source>
</reference>
<evidence type="ECO:0000256" key="2">
    <source>
        <dbReference type="ARBA" id="ARBA00009671"/>
    </source>
</evidence>
<protein>
    <recommendedName>
        <fullName evidence="8">Anoctamin</fullName>
    </recommendedName>
</protein>
<feature type="compositionally biased region" description="Polar residues" evidence="9">
    <location>
        <begin position="210"/>
        <end position="222"/>
    </location>
</feature>
<keyword evidence="3" id="KW-1003">Cell membrane</keyword>
<evidence type="ECO:0000259" key="11">
    <source>
        <dbReference type="Pfam" id="PF16178"/>
    </source>
</evidence>
<evidence type="ECO:0000256" key="1">
    <source>
        <dbReference type="ARBA" id="ARBA00004651"/>
    </source>
</evidence>
<name>A0A8K0D5R8_IGNLU</name>
<evidence type="ECO:0000256" key="6">
    <source>
        <dbReference type="ARBA" id="ARBA00023136"/>
    </source>
</evidence>
<evidence type="ECO:0000259" key="10">
    <source>
        <dbReference type="Pfam" id="PF04547"/>
    </source>
</evidence>
<evidence type="ECO:0000256" key="3">
    <source>
        <dbReference type="ARBA" id="ARBA00022475"/>
    </source>
</evidence>
<gene>
    <name evidence="12" type="ORF">ILUMI_09451</name>
</gene>
<feature type="region of interest" description="Disordered" evidence="9">
    <location>
        <begin position="205"/>
        <end position="263"/>
    </location>
</feature>
<feature type="transmembrane region" description="Helical" evidence="8">
    <location>
        <begin position="619"/>
        <end position="639"/>
    </location>
</feature>
<evidence type="ECO:0000256" key="8">
    <source>
        <dbReference type="RuleBase" id="RU280814"/>
    </source>
</evidence>
<dbReference type="InterPro" id="IPR007632">
    <property type="entry name" value="Anoctamin"/>
</dbReference>
<comment type="caution">
    <text evidence="12">The sequence shown here is derived from an EMBL/GenBank/DDBJ whole genome shotgun (WGS) entry which is preliminary data.</text>
</comment>
<dbReference type="GO" id="GO:0005886">
    <property type="term" value="C:plasma membrane"/>
    <property type="evidence" value="ECO:0007669"/>
    <property type="project" value="UniProtKB-SubCell"/>
</dbReference>
<dbReference type="Pfam" id="PF16178">
    <property type="entry name" value="Anoct_dimer"/>
    <property type="match status" value="1"/>
</dbReference>
<keyword evidence="13" id="KW-1185">Reference proteome</keyword>
<comment type="caution">
    <text evidence="8">Lacks conserved residue(s) required for the propagation of feature annotation.</text>
</comment>
<feature type="transmembrane region" description="Helical" evidence="8">
    <location>
        <begin position="982"/>
        <end position="999"/>
    </location>
</feature>
<dbReference type="Pfam" id="PF04547">
    <property type="entry name" value="Anoctamin"/>
    <property type="match status" value="1"/>
</dbReference>
<evidence type="ECO:0000313" key="12">
    <source>
        <dbReference type="EMBL" id="KAF2896722.1"/>
    </source>
</evidence>
<feature type="compositionally biased region" description="Polar residues" evidence="9">
    <location>
        <begin position="249"/>
        <end position="259"/>
    </location>
</feature>
<evidence type="ECO:0000256" key="5">
    <source>
        <dbReference type="ARBA" id="ARBA00022989"/>
    </source>
</evidence>
<keyword evidence="5 8" id="KW-1133">Transmembrane helix</keyword>
<dbReference type="OrthoDB" id="296386at2759"/>
<accession>A0A8K0D5R8</accession>
<proteinExistence type="inferred from homology"/>
<dbReference type="InterPro" id="IPR049452">
    <property type="entry name" value="Anoctamin_TM"/>
</dbReference>
<feature type="transmembrane region" description="Helical" evidence="8">
    <location>
        <begin position="878"/>
        <end position="900"/>
    </location>
</feature>
<dbReference type="InterPro" id="IPR032394">
    <property type="entry name" value="Anoct_dimer"/>
</dbReference>
<comment type="subcellular location">
    <subcellularLocation>
        <location evidence="1">Cell membrane</location>
        <topology evidence="1">Multi-pass membrane protein</topology>
    </subcellularLocation>
    <subcellularLocation>
        <location evidence="8">Membrane</location>
        <topology evidence="8">Multi-pass membrane protein</topology>
    </subcellularLocation>
</comment>
<dbReference type="GO" id="GO:0046983">
    <property type="term" value="F:protein dimerization activity"/>
    <property type="evidence" value="ECO:0007669"/>
    <property type="project" value="InterPro"/>
</dbReference>
<sequence length="1014" mass="117928">MMENALDTRNSRNLNHQHENLENNTVQKFQDYGGDKYVKLNEQENYSRSQRSEHVWVLELESNYDIALLSSPLHDSCDDDIAISNTVSPINKCKCISEKTHRTLNLKTITAGQGTISSQTDFIKFTSVKQINENSKMQYSEDQLPLEDLNIPKQETSSSSLFTRSYFSKEMFSFKQKCSYTLHPTFSFQKLFYYFPSFSHPTNVPPDLVSQDSPEPQTSTFAEQRHSHSPPFKELLNEPVASSTRKRNLQSTNQDTAENNLREKPEDSVDYYYNYVLAYPNNKKSASTISYLVPNLKKSGLKVVAVRGKNEFDNMVFLLVHLPTSTIVKDAQRRKIRLSCMLPYVPPEELNYPPCLTMCFEKKWRQEIKEDTSTQEISTAEKIIFIHEKVNRAKFGIKSEEFGIDEMILKGIITAAYPLHEGSAESKQQQSRSDRQNLTSLWAKSSWYSQRQPLRLVNKYFGPEIAFYFAWMGYLAALLTPPAIFSFVIFLLSIPFAHATVFAKEICDASGYMCPLCLHYDICQVSRIRDSCFYGIMNTRIDNIGTLALNYFMGVYIIFLVMNWGRVQNELKTEWRLYHSDADHFLRPGFIKQLKEWKIKTSSNGEPRMPFRRRCTMRIVSIITMMGLILMMWKIVVVMKNIRVTLMFALAKDIEYEESLISEGNYYATIICAIFSGFLVILFSKILSFLSKWLADLENPRTEKEFNLSYITKLFILELFNHYAIPFHMALLREYDPKSPNLGFQHGGGIRYFNHMCDVSGCAADVAIQVSVVLTIKILYNWIGNIIRRLLKSTSEAGGADQWESDFRLHEVDYNKYIAALYMDIVMKYGFVVMFGVVLPFGYLLLVIDTVVSIRMNALMFCQFLRRPVPRRVVDLEIWYGLLKFITYIGLFTNILVTVFTTNASKLLYYSKYHNKDIRGYYKSQLTEISLSDYELVGVTTHRSGSCFYRGQHDISYDSFSYTNYFYYQKTNQWGDVFEAQMTYFISGMFFYYLFWSYAREKPYDEKPDKELEV</sequence>
<comment type="similarity">
    <text evidence="2 8">Belongs to the anoctamin family.</text>
</comment>
<evidence type="ECO:0000256" key="4">
    <source>
        <dbReference type="ARBA" id="ARBA00022692"/>
    </source>
</evidence>
<dbReference type="Proteomes" id="UP000801492">
    <property type="component" value="Unassembled WGS sequence"/>
</dbReference>
<feature type="domain" description="Anoctamin dimerisation" evidence="11">
    <location>
        <begin position="352"/>
        <end position="454"/>
    </location>
</feature>
<evidence type="ECO:0000256" key="9">
    <source>
        <dbReference type="SAM" id="MobiDB-lite"/>
    </source>
</evidence>
<dbReference type="GO" id="GO:0005254">
    <property type="term" value="F:chloride channel activity"/>
    <property type="evidence" value="ECO:0007669"/>
    <property type="project" value="TreeGrafter"/>
</dbReference>
<dbReference type="PANTHER" id="PTHR12308:SF84">
    <property type="entry name" value="ANOCTAMIN"/>
    <property type="match status" value="1"/>
</dbReference>
<keyword evidence="7" id="KW-0325">Glycoprotein</keyword>
<keyword evidence="6 8" id="KW-0472">Membrane</keyword>
<organism evidence="12 13">
    <name type="scientific">Ignelater luminosus</name>
    <name type="common">Cucubano</name>
    <name type="synonym">Pyrophorus luminosus</name>
    <dbReference type="NCBI Taxonomy" id="2038154"/>
    <lineage>
        <taxon>Eukaryota</taxon>
        <taxon>Metazoa</taxon>
        <taxon>Ecdysozoa</taxon>
        <taxon>Arthropoda</taxon>
        <taxon>Hexapoda</taxon>
        <taxon>Insecta</taxon>
        <taxon>Pterygota</taxon>
        <taxon>Neoptera</taxon>
        <taxon>Endopterygota</taxon>
        <taxon>Coleoptera</taxon>
        <taxon>Polyphaga</taxon>
        <taxon>Elateriformia</taxon>
        <taxon>Elateroidea</taxon>
        <taxon>Elateridae</taxon>
        <taxon>Agrypninae</taxon>
        <taxon>Pyrophorini</taxon>
        <taxon>Ignelater</taxon>
    </lineage>
</organism>
<feature type="transmembrane region" description="Helical" evidence="8">
    <location>
        <begin position="465"/>
        <end position="492"/>
    </location>
</feature>
<feature type="region of interest" description="Disordered" evidence="9">
    <location>
        <begin position="1"/>
        <end position="20"/>
    </location>
</feature>
<dbReference type="AlphaFoldDB" id="A0A8K0D5R8"/>
<evidence type="ECO:0000256" key="7">
    <source>
        <dbReference type="ARBA" id="ARBA00023180"/>
    </source>
</evidence>
<feature type="domain" description="Anoctamin transmembrane" evidence="10">
    <location>
        <begin position="457"/>
        <end position="986"/>
    </location>
</feature>
<dbReference type="PANTHER" id="PTHR12308">
    <property type="entry name" value="ANOCTAMIN"/>
    <property type="match status" value="1"/>
</dbReference>
<dbReference type="EMBL" id="VTPC01004803">
    <property type="protein sequence ID" value="KAF2896722.1"/>
    <property type="molecule type" value="Genomic_DNA"/>
</dbReference>